<comment type="similarity">
    <text evidence="2 9">Belongs to the MGMT family.</text>
</comment>
<protein>
    <recommendedName>
        <fullName evidence="9">Methylated-DNA--protein-cysteine methyltransferase</fullName>
        <ecNumber evidence="9">2.1.1.63</ecNumber>
    </recommendedName>
    <alternativeName>
        <fullName evidence="9">6-O-methylguanine-DNA methyltransferase</fullName>
        <shortName evidence="9">MGMT</shortName>
    </alternativeName>
    <alternativeName>
        <fullName evidence="9">O-6-methylguanine-DNA-alkyltransferase</fullName>
    </alternativeName>
</protein>
<dbReference type="AlphaFoldDB" id="A0A6P2BUI4"/>
<dbReference type="GO" id="GO:0032259">
    <property type="term" value="P:methylation"/>
    <property type="evidence" value="ECO:0007669"/>
    <property type="project" value="UniProtKB-KW"/>
</dbReference>
<organism evidence="12 13">
    <name type="scientific">Trebonia kvetii</name>
    <dbReference type="NCBI Taxonomy" id="2480626"/>
    <lineage>
        <taxon>Bacteria</taxon>
        <taxon>Bacillati</taxon>
        <taxon>Actinomycetota</taxon>
        <taxon>Actinomycetes</taxon>
        <taxon>Streptosporangiales</taxon>
        <taxon>Treboniaceae</taxon>
        <taxon>Trebonia</taxon>
    </lineage>
</organism>
<feature type="domain" description="Methylguanine DNA methyltransferase ribonuclease-like" evidence="11">
    <location>
        <begin position="13"/>
        <end position="80"/>
    </location>
</feature>
<keyword evidence="3 9" id="KW-0963">Cytoplasm</keyword>
<dbReference type="EC" id="2.1.1.63" evidence="9"/>
<dbReference type="Pfam" id="PF02870">
    <property type="entry name" value="Methyltransf_1N"/>
    <property type="match status" value="1"/>
</dbReference>
<evidence type="ECO:0000256" key="3">
    <source>
        <dbReference type="ARBA" id="ARBA00022490"/>
    </source>
</evidence>
<dbReference type="GO" id="GO:0006307">
    <property type="term" value="P:DNA alkylation repair"/>
    <property type="evidence" value="ECO:0007669"/>
    <property type="project" value="UniProtKB-UniRule"/>
</dbReference>
<keyword evidence="6 9" id="KW-0227">DNA damage</keyword>
<dbReference type="PROSITE" id="PS00374">
    <property type="entry name" value="MGMT"/>
    <property type="match status" value="1"/>
</dbReference>
<evidence type="ECO:0000313" key="12">
    <source>
        <dbReference type="EMBL" id="TVZ01886.1"/>
    </source>
</evidence>
<proteinExistence type="inferred from homology"/>
<feature type="active site" description="Nucleophile; methyl group acceptor" evidence="9">
    <location>
        <position position="136"/>
    </location>
</feature>
<reference evidence="12 13" key="1">
    <citation type="submission" date="2018-11" db="EMBL/GenBank/DDBJ databases">
        <title>Trebonia kvetii gen.nov., sp.nov., a novel acidophilic actinobacterium, and proposal of the new actinobacterial family Treboniaceae fam. nov.</title>
        <authorList>
            <person name="Rapoport D."/>
            <person name="Sagova-Mareckova M."/>
            <person name="Sedlacek I."/>
            <person name="Provaznik J."/>
            <person name="Kralova S."/>
            <person name="Pavlinic D."/>
            <person name="Benes V."/>
            <person name="Kopecky J."/>
        </authorList>
    </citation>
    <scope>NUCLEOTIDE SEQUENCE [LARGE SCALE GENOMIC DNA]</scope>
    <source>
        <strain evidence="12 13">15Tr583</strain>
    </source>
</reference>
<dbReference type="GO" id="GO:0005737">
    <property type="term" value="C:cytoplasm"/>
    <property type="evidence" value="ECO:0007669"/>
    <property type="project" value="UniProtKB-SubCell"/>
</dbReference>
<dbReference type="FunFam" id="1.10.10.10:FF:000214">
    <property type="entry name" value="Methylated-DNA--protein-cysteine methyltransferase"/>
    <property type="match status" value="1"/>
</dbReference>
<dbReference type="Proteomes" id="UP000460272">
    <property type="component" value="Unassembled WGS sequence"/>
</dbReference>
<dbReference type="PANTHER" id="PTHR10815">
    <property type="entry name" value="METHYLATED-DNA--PROTEIN-CYSTEINE METHYLTRANSFERASE"/>
    <property type="match status" value="1"/>
</dbReference>
<keyword evidence="7 9" id="KW-0234">DNA repair</keyword>
<comment type="catalytic activity">
    <reaction evidence="8 9">
        <text>a 6-O-methyl-2'-deoxyguanosine in DNA + L-cysteinyl-[protein] = S-methyl-L-cysteinyl-[protein] + a 2'-deoxyguanosine in DNA</text>
        <dbReference type="Rhea" id="RHEA:24000"/>
        <dbReference type="Rhea" id="RHEA-COMP:10131"/>
        <dbReference type="Rhea" id="RHEA-COMP:10132"/>
        <dbReference type="Rhea" id="RHEA-COMP:11367"/>
        <dbReference type="Rhea" id="RHEA-COMP:11368"/>
        <dbReference type="ChEBI" id="CHEBI:29950"/>
        <dbReference type="ChEBI" id="CHEBI:82612"/>
        <dbReference type="ChEBI" id="CHEBI:85445"/>
        <dbReference type="ChEBI" id="CHEBI:85448"/>
        <dbReference type="EC" id="2.1.1.63"/>
    </reaction>
</comment>
<dbReference type="OrthoDB" id="9802228at2"/>
<comment type="miscellaneous">
    <text evidence="9">This enzyme catalyzes only one turnover and therefore is not strictly catalytic. According to one definition, an enzyme is a biocatalyst that acts repeatedly and over many reaction cycles.</text>
</comment>
<dbReference type="PANTHER" id="PTHR10815:SF5">
    <property type="entry name" value="METHYLATED-DNA--PROTEIN-CYSTEINE METHYLTRANSFERASE"/>
    <property type="match status" value="1"/>
</dbReference>
<dbReference type="Gene3D" id="3.30.160.70">
    <property type="entry name" value="Methylated DNA-protein cysteine methyltransferase domain"/>
    <property type="match status" value="1"/>
</dbReference>
<evidence type="ECO:0000256" key="1">
    <source>
        <dbReference type="ARBA" id="ARBA00001286"/>
    </source>
</evidence>
<dbReference type="CDD" id="cd06445">
    <property type="entry name" value="ATase"/>
    <property type="match status" value="1"/>
</dbReference>
<dbReference type="SUPFAM" id="SSF53155">
    <property type="entry name" value="Methylated DNA-protein cysteine methyltransferase domain"/>
    <property type="match status" value="1"/>
</dbReference>
<dbReference type="InterPro" id="IPR036217">
    <property type="entry name" value="MethylDNA_cys_MeTrfase_DNAb"/>
</dbReference>
<dbReference type="InterPro" id="IPR036631">
    <property type="entry name" value="MGMT_N_sf"/>
</dbReference>
<evidence type="ECO:0000256" key="2">
    <source>
        <dbReference type="ARBA" id="ARBA00008711"/>
    </source>
</evidence>
<dbReference type="SUPFAM" id="SSF46767">
    <property type="entry name" value="Methylated DNA-protein cysteine methyltransferase, C-terminal domain"/>
    <property type="match status" value="1"/>
</dbReference>
<comment type="function">
    <text evidence="9">Involved in the cellular defense against the biological effects of O6-methylguanine (O6-MeG) and O4-methylthymine (O4-MeT) in DNA. Repairs the methylated nucleobase in DNA by stoichiometrically transferring the methyl group to a cysteine residue in the enzyme. This is a suicide reaction: the enzyme is irreversibly inactivated.</text>
</comment>
<comment type="subcellular location">
    <subcellularLocation>
        <location evidence="9">Cytoplasm</location>
    </subcellularLocation>
</comment>
<dbReference type="InterPro" id="IPR008332">
    <property type="entry name" value="MethylG_MeTrfase_N"/>
</dbReference>
<evidence type="ECO:0000259" key="11">
    <source>
        <dbReference type="Pfam" id="PF02870"/>
    </source>
</evidence>
<dbReference type="NCBIfam" id="TIGR00589">
    <property type="entry name" value="ogt"/>
    <property type="match status" value="1"/>
</dbReference>
<keyword evidence="4 9" id="KW-0489">Methyltransferase</keyword>
<dbReference type="InterPro" id="IPR014048">
    <property type="entry name" value="MethylDNA_cys_MeTrfase_DNA-bd"/>
</dbReference>
<evidence type="ECO:0000256" key="8">
    <source>
        <dbReference type="ARBA" id="ARBA00049348"/>
    </source>
</evidence>
<comment type="caution">
    <text evidence="12">The sequence shown here is derived from an EMBL/GenBank/DDBJ whole genome shotgun (WGS) entry which is preliminary data.</text>
</comment>
<dbReference type="InterPro" id="IPR036388">
    <property type="entry name" value="WH-like_DNA-bd_sf"/>
</dbReference>
<evidence type="ECO:0000256" key="5">
    <source>
        <dbReference type="ARBA" id="ARBA00022679"/>
    </source>
</evidence>
<evidence type="ECO:0000256" key="9">
    <source>
        <dbReference type="HAMAP-Rule" id="MF_00772"/>
    </source>
</evidence>
<name>A0A6P2BUI4_9ACTN</name>
<keyword evidence="5 9" id="KW-0808">Transferase</keyword>
<evidence type="ECO:0000259" key="10">
    <source>
        <dbReference type="Pfam" id="PF01035"/>
    </source>
</evidence>
<evidence type="ECO:0000256" key="6">
    <source>
        <dbReference type="ARBA" id="ARBA00022763"/>
    </source>
</evidence>
<keyword evidence="13" id="KW-1185">Reference proteome</keyword>
<sequence>MTLTDGPSAAAAHTVLATSLGDLTLVREGEALTGLYFPRHWPRPDRAAFGPRTDEGFEDAARQLAEYLAGERDEFELTLKATGGEFDRRVWELIATVPYGQTTTYGELGRQLGPGTDPRDVGAAVGRNPLSIIVPCHRVIGSNGNLTGYAGGLDRKRALLQLEHARVMRTGNAPAYLW</sequence>
<dbReference type="EMBL" id="RPFW01000006">
    <property type="protein sequence ID" value="TVZ01886.1"/>
    <property type="molecule type" value="Genomic_DNA"/>
</dbReference>
<evidence type="ECO:0000256" key="7">
    <source>
        <dbReference type="ARBA" id="ARBA00023204"/>
    </source>
</evidence>
<dbReference type="InterPro" id="IPR001497">
    <property type="entry name" value="MethylDNA_cys_MeTrfase_AS"/>
</dbReference>
<dbReference type="Pfam" id="PF01035">
    <property type="entry name" value="DNA_binding_1"/>
    <property type="match status" value="1"/>
</dbReference>
<accession>A0A6P2BUI4</accession>
<evidence type="ECO:0000256" key="4">
    <source>
        <dbReference type="ARBA" id="ARBA00022603"/>
    </source>
</evidence>
<dbReference type="Gene3D" id="1.10.10.10">
    <property type="entry name" value="Winged helix-like DNA-binding domain superfamily/Winged helix DNA-binding domain"/>
    <property type="match status" value="1"/>
</dbReference>
<comment type="catalytic activity">
    <reaction evidence="1 9">
        <text>a 4-O-methyl-thymidine in DNA + L-cysteinyl-[protein] = a thymidine in DNA + S-methyl-L-cysteinyl-[protein]</text>
        <dbReference type="Rhea" id="RHEA:53428"/>
        <dbReference type="Rhea" id="RHEA-COMP:10131"/>
        <dbReference type="Rhea" id="RHEA-COMP:10132"/>
        <dbReference type="Rhea" id="RHEA-COMP:13555"/>
        <dbReference type="Rhea" id="RHEA-COMP:13556"/>
        <dbReference type="ChEBI" id="CHEBI:29950"/>
        <dbReference type="ChEBI" id="CHEBI:82612"/>
        <dbReference type="ChEBI" id="CHEBI:137386"/>
        <dbReference type="ChEBI" id="CHEBI:137387"/>
        <dbReference type="EC" id="2.1.1.63"/>
    </reaction>
</comment>
<dbReference type="HAMAP" id="MF_00772">
    <property type="entry name" value="OGT"/>
    <property type="match status" value="1"/>
</dbReference>
<gene>
    <name evidence="12" type="ORF">EAS64_31085</name>
</gene>
<dbReference type="InterPro" id="IPR023546">
    <property type="entry name" value="MGMT"/>
</dbReference>
<dbReference type="GO" id="GO:0003908">
    <property type="term" value="F:methylated-DNA-[protein]-cysteine S-methyltransferase activity"/>
    <property type="evidence" value="ECO:0007669"/>
    <property type="project" value="UniProtKB-UniRule"/>
</dbReference>
<feature type="domain" description="Methylated-DNA-[protein]-cysteine S-methyltransferase DNA binding" evidence="10">
    <location>
        <begin position="85"/>
        <end position="164"/>
    </location>
</feature>
<evidence type="ECO:0000313" key="13">
    <source>
        <dbReference type="Proteomes" id="UP000460272"/>
    </source>
</evidence>